<evidence type="ECO:0008006" key="3">
    <source>
        <dbReference type="Google" id="ProtNLM"/>
    </source>
</evidence>
<protein>
    <recommendedName>
        <fullName evidence="3">Reverse transcriptase zinc-binding domain-containing protein</fullName>
    </recommendedName>
</protein>
<dbReference type="Gene3D" id="3.30.420.10">
    <property type="entry name" value="Ribonuclease H-like superfamily/Ribonuclease H"/>
    <property type="match status" value="1"/>
</dbReference>
<keyword evidence="2" id="KW-1185">Reference proteome</keyword>
<accession>A0AAD7GTC3</accession>
<gene>
    <name evidence="1" type="ORF">B0H17DRAFT_1156904</name>
</gene>
<sequence length="356" mass="41066">MLVAPPKNPTISETKTIKEVVESCPIDVPLEIRSDSKISLDGLTKNLASWEAEGFLRIANGDLFRTTVSKLRRRKAETRLTWVNTKPDSKFIVSGAKLNTMTQSKAYKLIRERKMKEPAYKKLLARKATRRNMKLAQNAAAPDTSEDLPSEGKVWKSIRHKDLSRPSRFFLWMLIHGGYKVGYHWEKIPGHEHKMECDKCGVPETTEHILTRCDAPGQDEVWQPASELWERKTGAPLPKPTTGQIMSCAAIKIRDARSTRLYRLLISESAHLIWRMRNERVIQEKGVASTREIYNCWLKMMNNRLELDRAMTNDYKYGKKAIKKMLVLKMWSKVLKDEDKLPEDWTWETEVLVGIG</sequence>
<dbReference type="EMBL" id="JARKIE010000009">
    <property type="protein sequence ID" value="KAJ7704840.1"/>
    <property type="molecule type" value="Genomic_DNA"/>
</dbReference>
<proteinExistence type="predicted"/>
<name>A0AAD7GTC3_MYCRO</name>
<dbReference type="GO" id="GO:0003676">
    <property type="term" value="F:nucleic acid binding"/>
    <property type="evidence" value="ECO:0007669"/>
    <property type="project" value="InterPro"/>
</dbReference>
<comment type="caution">
    <text evidence="1">The sequence shown here is derived from an EMBL/GenBank/DDBJ whole genome shotgun (WGS) entry which is preliminary data.</text>
</comment>
<evidence type="ECO:0000313" key="1">
    <source>
        <dbReference type="EMBL" id="KAJ7704840.1"/>
    </source>
</evidence>
<evidence type="ECO:0000313" key="2">
    <source>
        <dbReference type="Proteomes" id="UP001221757"/>
    </source>
</evidence>
<reference evidence="1" key="1">
    <citation type="submission" date="2023-03" db="EMBL/GenBank/DDBJ databases">
        <title>Massive genome expansion in bonnet fungi (Mycena s.s.) driven by repeated elements and novel gene families across ecological guilds.</title>
        <authorList>
            <consortium name="Lawrence Berkeley National Laboratory"/>
            <person name="Harder C.B."/>
            <person name="Miyauchi S."/>
            <person name="Viragh M."/>
            <person name="Kuo A."/>
            <person name="Thoen E."/>
            <person name="Andreopoulos B."/>
            <person name="Lu D."/>
            <person name="Skrede I."/>
            <person name="Drula E."/>
            <person name="Henrissat B."/>
            <person name="Morin E."/>
            <person name="Kohler A."/>
            <person name="Barry K."/>
            <person name="LaButti K."/>
            <person name="Morin E."/>
            <person name="Salamov A."/>
            <person name="Lipzen A."/>
            <person name="Mereny Z."/>
            <person name="Hegedus B."/>
            <person name="Baldrian P."/>
            <person name="Stursova M."/>
            <person name="Weitz H."/>
            <person name="Taylor A."/>
            <person name="Grigoriev I.V."/>
            <person name="Nagy L.G."/>
            <person name="Martin F."/>
            <person name="Kauserud H."/>
        </authorList>
    </citation>
    <scope>NUCLEOTIDE SEQUENCE</scope>
    <source>
        <strain evidence="1">CBHHK067</strain>
    </source>
</reference>
<dbReference type="InterPro" id="IPR036397">
    <property type="entry name" value="RNaseH_sf"/>
</dbReference>
<dbReference type="Proteomes" id="UP001221757">
    <property type="component" value="Unassembled WGS sequence"/>
</dbReference>
<dbReference type="AlphaFoldDB" id="A0AAD7GTC3"/>
<organism evidence="1 2">
    <name type="scientific">Mycena rosella</name>
    <name type="common">Pink bonnet</name>
    <name type="synonym">Agaricus rosellus</name>
    <dbReference type="NCBI Taxonomy" id="1033263"/>
    <lineage>
        <taxon>Eukaryota</taxon>
        <taxon>Fungi</taxon>
        <taxon>Dikarya</taxon>
        <taxon>Basidiomycota</taxon>
        <taxon>Agaricomycotina</taxon>
        <taxon>Agaricomycetes</taxon>
        <taxon>Agaricomycetidae</taxon>
        <taxon>Agaricales</taxon>
        <taxon>Marasmiineae</taxon>
        <taxon>Mycenaceae</taxon>
        <taxon>Mycena</taxon>
    </lineage>
</organism>